<dbReference type="GO" id="GO:0004523">
    <property type="term" value="F:RNA-DNA hybrid ribonuclease activity"/>
    <property type="evidence" value="ECO:0007669"/>
    <property type="project" value="InterPro"/>
</dbReference>
<name>A0AAW2BDL3_9ROSI</name>
<dbReference type="CDD" id="cd06222">
    <property type="entry name" value="RNase_H_like"/>
    <property type="match status" value="1"/>
</dbReference>
<accession>A0AAW2BDL3</accession>
<sequence>MLDKVCLGQAREYFYCVSKAKQVTSRVVIPIKWYKPNLGWHKLNTDGASLGNPGKAGGGGLIRNSDEVWIKGYSRSIGYTTSVMAILWALRDGLYLAIQLGIRNLEVELDAKVIVEMLNNVDSSNKNFSPLLLDCRSLMASLTQFRVAHVFREAKRCTDYLAKNGCYTREDFVIFDISPSNDLDNLLIFVFDSNSLYCYRP</sequence>
<dbReference type="PANTHER" id="PTHR47723">
    <property type="entry name" value="OS05G0353850 PROTEIN"/>
    <property type="match status" value="1"/>
</dbReference>
<dbReference type="Proteomes" id="UP001459277">
    <property type="component" value="Unassembled WGS sequence"/>
</dbReference>
<dbReference type="Gene3D" id="3.30.420.10">
    <property type="entry name" value="Ribonuclease H-like superfamily/Ribonuclease H"/>
    <property type="match status" value="1"/>
</dbReference>
<dbReference type="InterPro" id="IPR002156">
    <property type="entry name" value="RNaseH_domain"/>
</dbReference>
<gene>
    <name evidence="2" type="ORF">SO802_032564</name>
</gene>
<dbReference type="AlphaFoldDB" id="A0AAW2BDL3"/>
<dbReference type="PROSITE" id="PS50879">
    <property type="entry name" value="RNASE_H_1"/>
    <property type="match status" value="1"/>
</dbReference>
<feature type="domain" description="RNase H type-1" evidence="1">
    <location>
        <begin position="37"/>
        <end position="167"/>
    </location>
</feature>
<dbReference type="GO" id="GO:0003676">
    <property type="term" value="F:nucleic acid binding"/>
    <property type="evidence" value="ECO:0007669"/>
    <property type="project" value="InterPro"/>
</dbReference>
<dbReference type="EMBL" id="JAZDWU010000012">
    <property type="protein sequence ID" value="KAK9983039.1"/>
    <property type="molecule type" value="Genomic_DNA"/>
</dbReference>
<dbReference type="PANTHER" id="PTHR47723:SF19">
    <property type="entry name" value="POLYNUCLEOTIDYL TRANSFERASE, RIBONUCLEASE H-LIKE SUPERFAMILY PROTEIN"/>
    <property type="match status" value="1"/>
</dbReference>
<dbReference type="Pfam" id="PF13456">
    <property type="entry name" value="RVT_3"/>
    <property type="match status" value="1"/>
</dbReference>
<proteinExistence type="predicted"/>
<reference evidence="2 3" key="1">
    <citation type="submission" date="2024-01" db="EMBL/GenBank/DDBJ databases">
        <title>A telomere-to-telomere, gap-free genome of sweet tea (Lithocarpus litseifolius).</title>
        <authorList>
            <person name="Zhou J."/>
        </authorList>
    </citation>
    <scope>NUCLEOTIDE SEQUENCE [LARGE SCALE GENOMIC DNA]</scope>
    <source>
        <strain evidence="2">Zhou-2022a</strain>
        <tissue evidence="2">Leaf</tissue>
    </source>
</reference>
<dbReference type="InterPro" id="IPR044730">
    <property type="entry name" value="RNase_H-like_dom_plant"/>
</dbReference>
<organism evidence="2 3">
    <name type="scientific">Lithocarpus litseifolius</name>
    <dbReference type="NCBI Taxonomy" id="425828"/>
    <lineage>
        <taxon>Eukaryota</taxon>
        <taxon>Viridiplantae</taxon>
        <taxon>Streptophyta</taxon>
        <taxon>Embryophyta</taxon>
        <taxon>Tracheophyta</taxon>
        <taxon>Spermatophyta</taxon>
        <taxon>Magnoliopsida</taxon>
        <taxon>eudicotyledons</taxon>
        <taxon>Gunneridae</taxon>
        <taxon>Pentapetalae</taxon>
        <taxon>rosids</taxon>
        <taxon>fabids</taxon>
        <taxon>Fagales</taxon>
        <taxon>Fagaceae</taxon>
        <taxon>Lithocarpus</taxon>
    </lineage>
</organism>
<evidence type="ECO:0000313" key="2">
    <source>
        <dbReference type="EMBL" id="KAK9983039.1"/>
    </source>
</evidence>
<keyword evidence="3" id="KW-1185">Reference proteome</keyword>
<dbReference type="SUPFAM" id="SSF53098">
    <property type="entry name" value="Ribonuclease H-like"/>
    <property type="match status" value="1"/>
</dbReference>
<protein>
    <recommendedName>
        <fullName evidence="1">RNase H type-1 domain-containing protein</fullName>
    </recommendedName>
</protein>
<comment type="caution">
    <text evidence="2">The sequence shown here is derived from an EMBL/GenBank/DDBJ whole genome shotgun (WGS) entry which is preliminary data.</text>
</comment>
<dbReference type="InterPro" id="IPR012337">
    <property type="entry name" value="RNaseH-like_sf"/>
</dbReference>
<evidence type="ECO:0000313" key="3">
    <source>
        <dbReference type="Proteomes" id="UP001459277"/>
    </source>
</evidence>
<dbReference type="InterPro" id="IPR036397">
    <property type="entry name" value="RNaseH_sf"/>
</dbReference>
<dbReference type="InterPro" id="IPR053151">
    <property type="entry name" value="RNase_H-like"/>
</dbReference>
<evidence type="ECO:0000259" key="1">
    <source>
        <dbReference type="PROSITE" id="PS50879"/>
    </source>
</evidence>